<dbReference type="CDD" id="cd03257">
    <property type="entry name" value="ABC_NikE_OppD_transporters"/>
    <property type="match status" value="1"/>
</dbReference>
<comment type="similarity">
    <text evidence="1">Belongs to the ABC transporter superfamily.</text>
</comment>
<dbReference type="SMART" id="SM00382">
    <property type="entry name" value="AAA"/>
    <property type="match status" value="1"/>
</dbReference>
<proteinExistence type="inferred from homology"/>
<evidence type="ECO:0000256" key="4">
    <source>
        <dbReference type="ARBA" id="ARBA00022840"/>
    </source>
</evidence>
<dbReference type="RefSeq" id="WP_139630376.1">
    <property type="nucleotide sequence ID" value="NZ_VDLX02000003.1"/>
</dbReference>
<dbReference type="SUPFAM" id="SSF52540">
    <property type="entry name" value="P-loop containing nucleoside triphosphate hydrolases"/>
    <property type="match status" value="1"/>
</dbReference>
<sequence length="267" mass="28504">MSPPVLEARGVHFAYRGGPEVLTDVSFPVVAGRGLGLVGESGAGKSTLVRLLLGLARPTAGQVLLDGEGLRGRERALRRAVQPVFQDPYSSLDPRQRVDRIVAEPLRSLGLLTSRDRRAESARRVAEALRWVGLPEEAASRYPHEFSGGQRQRIAIARAVVCGPRVLLADEPVSALDVVTKVSLIDLLAELRHSRGLTVVMVSHDLTVVASLCEETVVLEKGRVVERGATAAVLGAPGHPHTRRLVAGVPRLPGPPAQRTAEPPDSG</sequence>
<organism evidence="5 6">
    <name type="scientific">Nonomuraea phyllanthi</name>
    <dbReference type="NCBI Taxonomy" id="2219224"/>
    <lineage>
        <taxon>Bacteria</taxon>
        <taxon>Bacillati</taxon>
        <taxon>Actinomycetota</taxon>
        <taxon>Actinomycetes</taxon>
        <taxon>Streptosporangiales</taxon>
        <taxon>Streptosporangiaceae</taxon>
        <taxon>Nonomuraea</taxon>
    </lineage>
</organism>
<dbReference type="InterPro" id="IPR027417">
    <property type="entry name" value="P-loop_NTPase"/>
</dbReference>
<dbReference type="GO" id="GO:0055085">
    <property type="term" value="P:transmembrane transport"/>
    <property type="evidence" value="ECO:0007669"/>
    <property type="project" value="UniProtKB-ARBA"/>
</dbReference>
<dbReference type="Gene3D" id="3.40.50.300">
    <property type="entry name" value="P-loop containing nucleotide triphosphate hydrolases"/>
    <property type="match status" value="1"/>
</dbReference>
<keyword evidence="6" id="KW-1185">Reference proteome</keyword>
<evidence type="ECO:0000313" key="5">
    <source>
        <dbReference type="EMBL" id="KAB8196059.1"/>
    </source>
</evidence>
<evidence type="ECO:0000256" key="2">
    <source>
        <dbReference type="ARBA" id="ARBA00022448"/>
    </source>
</evidence>
<reference evidence="5 6" key="1">
    <citation type="submission" date="2019-10" db="EMBL/GenBank/DDBJ databases">
        <title>Nonomuraea sp. nov., isolated from Phyllanthus amarus.</title>
        <authorList>
            <person name="Klykleung N."/>
            <person name="Tanasupawat S."/>
        </authorList>
    </citation>
    <scope>NUCLEOTIDE SEQUENCE [LARGE SCALE GENOMIC DNA]</scope>
    <source>
        <strain evidence="5 6">PA1-10</strain>
    </source>
</reference>
<dbReference type="PANTHER" id="PTHR43776">
    <property type="entry name" value="TRANSPORT ATP-BINDING PROTEIN"/>
    <property type="match status" value="1"/>
</dbReference>
<dbReference type="InterPro" id="IPR017871">
    <property type="entry name" value="ABC_transporter-like_CS"/>
</dbReference>
<dbReference type="PROSITE" id="PS00211">
    <property type="entry name" value="ABC_TRANSPORTER_1"/>
    <property type="match status" value="1"/>
</dbReference>
<dbReference type="PROSITE" id="PS50893">
    <property type="entry name" value="ABC_TRANSPORTER_2"/>
    <property type="match status" value="1"/>
</dbReference>
<keyword evidence="3" id="KW-0547">Nucleotide-binding</keyword>
<accession>A0A5C4WR21</accession>
<dbReference type="OrthoDB" id="2986442at2"/>
<evidence type="ECO:0000313" key="6">
    <source>
        <dbReference type="Proteomes" id="UP000312512"/>
    </source>
</evidence>
<comment type="caution">
    <text evidence="5">The sequence shown here is derived from an EMBL/GenBank/DDBJ whole genome shotgun (WGS) entry which is preliminary data.</text>
</comment>
<dbReference type="GO" id="GO:0016887">
    <property type="term" value="F:ATP hydrolysis activity"/>
    <property type="evidence" value="ECO:0007669"/>
    <property type="project" value="InterPro"/>
</dbReference>
<dbReference type="Proteomes" id="UP000312512">
    <property type="component" value="Unassembled WGS sequence"/>
</dbReference>
<dbReference type="AlphaFoldDB" id="A0A5C4WR21"/>
<dbReference type="InterPro" id="IPR003593">
    <property type="entry name" value="AAA+_ATPase"/>
</dbReference>
<dbReference type="InterPro" id="IPR003439">
    <property type="entry name" value="ABC_transporter-like_ATP-bd"/>
</dbReference>
<dbReference type="PANTHER" id="PTHR43776:SF7">
    <property type="entry name" value="D,D-DIPEPTIDE TRANSPORT ATP-BINDING PROTEIN DDPF-RELATED"/>
    <property type="match status" value="1"/>
</dbReference>
<dbReference type="GO" id="GO:0005524">
    <property type="term" value="F:ATP binding"/>
    <property type="evidence" value="ECO:0007669"/>
    <property type="project" value="UniProtKB-KW"/>
</dbReference>
<dbReference type="EMBL" id="VDLX02000003">
    <property type="protein sequence ID" value="KAB8196059.1"/>
    <property type="molecule type" value="Genomic_DNA"/>
</dbReference>
<keyword evidence="2" id="KW-0813">Transport</keyword>
<dbReference type="InterPro" id="IPR050319">
    <property type="entry name" value="ABC_transp_ATP-bind"/>
</dbReference>
<keyword evidence="4 5" id="KW-0067">ATP-binding</keyword>
<name>A0A5C4WR21_9ACTN</name>
<protein>
    <submittedName>
        <fullName evidence="5">ATP-binding cassette domain-containing protein</fullName>
    </submittedName>
</protein>
<evidence type="ECO:0000256" key="1">
    <source>
        <dbReference type="ARBA" id="ARBA00005417"/>
    </source>
</evidence>
<gene>
    <name evidence="5" type="ORF">FH608_011385</name>
</gene>
<dbReference type="Pfam" id="PF00005">
    <property type="entry name" value="ABC_tran"/>
    <property type="match status" value="1"/>
</dbReference>
<evidence type="ECO:0000256" key="3">
    <source>
        <dbReference type="ARBA" id="ARBA00022741"/>
    </source>
</evidence>